<dbReference type="InterPro" id="IPR005135">
    <property type="entry name" value="Endo/exonuclease/phosphatase"/>
</dbReference>
<feature type="domain" description="Endonuclease/exonuclease/phosphatase" evidence="2">
    <location>
        <begin position="29"/>
        <end position="308"/>
    </location>
</feature>
<dbReference type="SUPFAM" id="SSF56219">
    <property type="entry name" value="DNase I-like"/>
    <property type="match status" value="1"/>
</dbReference>
<sequence>MRGLFKGLIYGFSSLCLIAQADVADYKLASWNMQGAQSGYGSNSKWVTGVKAIFSRDGIDIVALQESGAVPSSAIVLPIVAGQHPEIERRMPRSDIQVPVVSLAGGSDTIINPSRRGVSSSLVQEYLWNVGSSSRSSDFYIYHFDRGRSGPASRINLAIVSRFRAEEVIIVPPMTSGRNTRPTLGIRIGDDYFFSLHAEARTNNEAPQIVQFIDGYMARTIQPNRPQATWMIMGDYNRTPEQLGISLEALNPSLTQPYQIVSPNQMTQQSNRTIDYAVMGRLNQGGGNTGSLMTVPLIAALLTCASDHIAVRYMLK</sequence>
<feature type="signal peptide" evidence="1">
    <location>
        <begin position="1"/>
        <end position="21"/>
    </location>
</feature>
<dbReference type="Pfam" id="PF03372">
    <property type="entry name" value="Exo_endo_phos"/>
    <property type="match status" value="1"/>
</dbReference>
<dbReference type="NCBIfam" id="NF011787">
    <property type="entry name" value="PRK15251.1"/>
    <property type="match status" value="1"/>
</dbReference>
<proteinExistence type="predicted"/>
<dbReference type="InterPro" id="IPR003539">
    <property type="entry name" value="CD_toxinB"/>
</dbReference>
<evidence type="ECO:0000256" key="1">
    <source>
        <dbReference type="SAM" id="SignalP"/>
    </source>
</evidence>
<dbReference type="AlphaFoldDB" id="A0A9P1PVH1"/>
<dbReference type="GO" id="GO:0016787">
    <property type="term" value="F:hydrolase activity"/>
    <property type="evidence" value="ECO:0007669"/>
    <property type="project" value="UniProtKB-KW"/>
</dbReference>
<protein>
    <submittedName>
        <fullName evidence="3">Cytolethal distending toxin subunit B</fullName>
        <ecNumber evidence="3">3.1.-.-</ecNumber>
    </submittedName>
</protein>
<dbReference type="RefSeq" id="WP_050130953.1">
    <property type="nucleotide sequence ID" value="NZ_CP107080.1"/>
</dbReference>
<dbReference type="EC" id="3.1.-.-" evidence="3"/>
<dbReference type="Proteomes" id="UP000041356">
    <property type="component" value="Unassembled WGS sequence"/>
</dbReference>
<keyword evidence="1" id="KW-0732">Signal</keyword>
<feature type="chain" id="PRO_5040270368" evidence="1">
    <location>
        <begin position="22"/>
        <end position="316"/>
    </location>
</feature>
<evidence type="ECO:0000259" key="2">
    <source>
        <dbReference type="Pfam" id="PF03372"/>
    </source>
</evidence>
<dbReference type="CDD" id="cd09081">
    <property type="entry name" value="CdtB"/>
    <property type="match status" value="1"/>
</dbReference>
<keyword evidence="3" id="KW-0378">Hydrolase</keyword>
<reference evidence="3 4" key="1">
    <citation type="submission" date="2015-03" db="EMBL/GenBank/DDBJ databases">
        <authorList>
            <consortium name="Pathogen Informatics"/>
            <person name="Murphy D."/>
        </authorList>
    </citation>
    <scope>NUCLEOTIDE SEQUENCE [LARGE SCALE GENOMIC DNA]</scope>
    <source>
        <strain evidence="3 4">IP27818</strain>
    </source>
</reference>
<gene>
    <name evidence="3" type="primary">cdtB</name>
    <name evidence="3" type="ORF">ERS137939_02071</name>
</gene>
<name>A0A9P1PVH1_YEREN</name>
<evidence type="ECO:0000313" key="3">
    <source>
        <dbReference type="EMBL" id="CNF66332.1"/>
    </source>
</evidence>
<dbReference type="InterPro" id="IPR036691">
    <property type="entry name" value="Endo/exonu/phosph_ase_sf"/>
</dbReference>
<dbReference type="Gene3D" id="3.60.10.10">
    <property type="entry name" value="Endonuclease/exonuclease/phosphatase"/>
    <property type="match status" value="1"/>
</dbReference>
<evidence type="ECO:0000313" key="4">
    <source>
        <dbReference type="Proteomes" id="UP000041356"/>
    </source>
</evidence>
<organism evidence="3 4">
    <name type="scientific">Yersinia enterocolitica</name>
    <dbReference type="NCBI Taxonomy" id="630"/>
    <lineage>
        <taxon>Bacteria</taxon>
        <taxon>Pseudomonadati</taxon>
        <taxon>Pseudomonadota</taxon>
        <taxon>Gammaproteobacteria</taxon>
        <taxon>Enterobacterales</taxon>
        <taxon>Yersiniaceae</taxon>
        <taxon>Yersinia</taxon>
    </lineage>
</organism>
<comment type="caution">
    <text evidence="3">The sequence shown here is derived from an EMBL/GenBank/DDBJ whole genome shotgun (WGS) entry which is preliminary data.</text>
</comment>
<dbReference type="EMBL" id="CPZF01000004">
    <property type="protein sequence ID" value="CNF66332.1"/>
    <property type="molecule type" value="Genomic_DNA"/>
</dbReference>
<accession>A0A9P1PVH1</accession>